<feature type="signal peptide" evidence="2">
    <location>
        <begin position="1"/>
        <end position="19"/>
    </location>
</feature>
<sequence length="88" mass="9711">MKTFLIVLLAAVAIVNCQGGQPDDNPEKVHVVDYNPIGDQVYNNNPDKFVPDNYFYKPGNSGPADNGTPQNLPYPPKKYDSPYLRGGK</sequence>
<accession>A0ABN8HYC8</accession>
<feature type="non-terminal residue" evidence="3">
    <location>
        <position position="88"/>
    </location>
</feature>
<dbReference type="EMBL" id="OW152826">
    <property type="protein sequence ID" value="CAH2042198.1"/>
    <property type="molecule type" value="Genomic_DNA"/>
</dbReference>
<evidence type="ECO:0000313" key="3">
    <source>
        <dbReference type="EMBL" id="CAH2042198.1"/>
    </source>
</evidence>
<keyword evidence="4" id="KW-1185">Reference proteome</keyword>
<keyword evidence="2" id="KW-0732">Signal</keyword>
<name>A0ABN8HYC8_9NEOP</name>
<gene>
    <name evidence="3" type="ORF">IPOD504_LOCUS3650</name>
</gene>
<proteinExistence type="predicted"/>
<evidence type="ECO:0000313" key="4">
    <source>
        <dbReference type="Proteomes" id="UP000837857"/>
    </source>
</evidence>
<dbReference type="Proteomes" id="UP000837857">
    <property type="component" value="Chromosome 14"/>
</dbReference>
<reference evidence="3" key="1">
    <citation type="submission" date="2022-03" db="EMBL/GenBank/DDBJ databases">
        <authorList>
            <person name="Martin H S."/>
        </authorList>
    </citation>
    <scope>NUCLEOTIDE SEQUENCE</scope>
</reference>
<feature type="region of interest" description="Disordered" evidence="1">
    <location>
        <begin position="52"/>
        <end position="88"/>
    </location>
</feature>
<protein>
    <submittedName>
        <fullName evidence="3">Uncharacterized protein</fullName>
    </submittedName>
</protein>
<organism evidence="3 4">
    <name type="scientific">Iphiclides podalirius</name>
    <name type="common">scarce swallowtail</name>
    <dbReference type="NCBI Taxonomy" id="110791"/>
    <lineage>
        <taxon>Eukaryota</taxon>
        <taxon>Metazoa</taxon>
        <taxon>Ecdysozoa</taxon>
        <taxon>Arthropoda</taxon>
        <taxon>Hexapoda</taxon>
        <taxon>Insecta</taxon>
        <taxon>Pterygota</taxon>
        <taxon>Neoptera</taxon>
        <taxon>Endopterygota</taxon>
        <taxon>Lepidoptera</taxon>
        <taxon>Glossata</taxon>
        <taxon>Ditrysia</taxon>
        <taxon>Papilionoidea</taxon>
        <taxon>Papilionidae</taxon>
        <taxon>Papilioninae</taxon>
        <taxon>Iphiclides</taxon>
    </lineage>
</organism>
<evidence type="ECO:0000256" key="2">
    <source>
        <dbReference type="SAM" id="SignalP"/>
    </source>
</evidence>
<feature type="chain" id="PRO_5047434683" evidence="2">
    <location>
        <begin position="20"/>
        <end position="88"/>
    </location>
</feature>
<evidence type="ECO:0000256" key="1">
    <source>
        <dbReference type="SAM" id="MobiDB-lite"/>
    </source>
</evidence>